<reference evidence="2 3" key="1">
    <citation type="submission" date="2022-11" db="UniProtKB">
        <authorList>
            <consortium name="WormBaseParasite"/>
        </authorList>
    </citation>
    <scope>IDENTIFICATION</scope>
</reference>
<dbReference type="Pfam" id="PF00106">
    <property type="entry name" value="adh_short"/>
    <property type="match status" value="1"/>
</dbReference>
<dbReference type="Gene3D" id="3.40.50.720">
    <property type="entry name" value="NAD(P)-binding Rossmann-like Domain"/>
    <property type="match status" value="1"/>
</dbReference>
<dbReference type="PANTHER" id="PTHR44147">
    <property type="entry name" value="DEHYDROGENASE/REDUCTASE SDR FAMILY MEMBER 1"/>
    <property type="match status" value="1"/>
</dbReference>
<evidence type="ECO:0000313" key="3">
    <source>
        <dbReference type="WBParaSite" id="PgR094_g010_t02"/>
    </source>
</evidence>
<dbReference type="InterPro" id="IPR036291">
    <property type="entry name" value="NAD(P)-bd_dom_sf"/>
</dbReference>
<dbReference type="SUPFAM" id="SSF51735">
    <property type="entry name" value="NAD(P)-binding Rossmann-fold domains"/>
    <property type="match status" value="1"/>
</dbReference>
<accession>A0A915C7A1</accession>
<dbReference type="WBParaSite" id="PgR094_g010_t02">
    <property type="protein sequence ID" value="PgR094_g010_t02"/>
    <property type="gene ID" value="PgR094_g010"/>
</dbReference>
<evidence type="ECO:0000313" key="2">
    <source>
        <dbReference type="WBParaSite" id="PgR094_g010_t01"/>
    </source>
</evidence>
<organism evidence="1 2">
    <name type="scientific">Parascaris univalens</name>
    <name type="common">Nematode worm</name>
    <dbReference type="NCBI Taxonomy" id="6257"/>
    <lineage>
        <taxon>Eukaryota</taxon>
        <taxon>Metazoa</taxon>
        <taxon>Ecdysozoa</taxon>
        <taxon>Nematoda</taxon>
        <taxon>Chromadorea</taxon>
        <taxon>Rhabditida</taxon>
        <taxon>Spirurina</taxon>
        <taxon>Ascaridomorpha</taxon>
        <taxon>Ascaridoidea</taxon>
        <taxon>Ascarididae</taxon>
        <taxon>Parascaris</taxon>
    </lineage>
</organism>
<sequence>MVPRRSGLIVNISSVGGLQYFFNVAYGVGKCAVDRMARDMAEELRVHNVAIVSLWPGATRTELFMKMVDSGKYENSNDSTMGNMKKFLEEGETPEFVGKGVVMLAKDQDIMKKSGRILVAADLGIDYKFKDIDGHQPPSIRSMRALLNVGGYSTIAAYLPSWLRIPGWLMTAVTSRL</sequence>
<dbReference type="InterPro" id="IPR002347">
    <property type="entry name" value="SDR_fam"/>
</dbReference>
<dbReference type="PANTHER" id="PTHR44147:SF2">
    <property type="entry name" value="DEHYDROGENASE_REDUCTASE SDR FAMILY MEMBER 1"/>
    <property type="match status" value="1"/>
</dbReference>
<protein>
    <submittedName>
        <fullName evidence="2 3">Dehydrogenase/reductase SDR family member 1</fullName>
    </submittedName>
</protein>
<evidence type="ECO:0000313" key="1">
    <source>
        <dbReference type="Proteomes" id="UP000887569"/>
    </source>
</evidence>
<keyword evidence="1" id="KW-1185">Reference proteome</keyword>
<dbReference type="Proteomes" id="UP000887569">
    <property type="component" value="Unplaced"/>
</dbReference>
<dbReference type="WBParaSite" id="PgR094_g010_t01">
    <property type="protein sequence ID" value="PgR094_g010_t01"/>
    <property type="gene ID" value="PgR094_g010"/>
</dbReference>
<proteinExistence type="predicted"/>
<dbReference type="PRINTS" id="PR00081">
    <property type="entry name" value="GDHRDH"/>
</dbReference>
<name>A0A915C7A1_PARUN</name>
<dbReference type="AlphaFoldDB" id="A0A915C7A1"/>